<dbReference type="EMBL" id="CP059319">
    <property type="protein sequence ID" value="QTH19640.1"/>
    <property type="molecule type" value="Genomic_DNA"/>
</dbReference>
<proteinExistence type="predicted"/>
<dbReference type="RefSeq" id="WP_208631621.1">
    <property type="nucleotide sequence ID" value="NZ_CP059319.1"/>
</dbReference>
<sequence length="79" mass="8855">MDDGSKAILLWNQELLATLIKRMAGAGVLNEHGADALAEEVRQYATSKHPEFERQFLAHAAYLQTGIREECDRSRAKRG</sequence>
<accession>A0A975CXK3</accession>
<reference evidence="1" key="1">
    <citation type="submission" date="2020-07" db="EMBL/GenBank/DDBJ databases">
        <authorList>
            <person name="Camacho E."/>
        </authorList>
    </citation>
    <scope>NUCLEOTIDE SEQUENCE</scope>
    <source>
        <strain evidence="1">MPO218</strain>
    </source>
</reference>
<dbReference type="Proteomes" id="UP000664914">
    <property type="component" value="Chromosome"/>
</dbReference>
<organism evidence="1 2">
    <name type="scientific">Rhizorhabdus wittichii</name>
    <dbReference type="NCBI Taxonomy" id="160791"/>
    <lineage>
        <taxon>Bacteria</taxon>
        <taxon>Pseudomonadati</taxon>
        <taxon>Pseudomonadota</taxon>
        <taxon>Alphaproteobacteria</taxon>
        <taxon>Sphingomonadales</taxon>
        <taxon>Sphingomonadaceae</taxon>
        <taxon>Rhizorhabdus</taxon>
    </lineage>
</organism>
<evidence type="ECO:0000313" key="2">
    <source>
        <dbReference type="Proteomes" id="UP000664914"/>
    </source>
</evidence>
<evidence type="ECO:0000313" key="1">
    <source>
        <dbReference type="EMBL" id="QTH19640.1"/>
    </source>
</evidence>
<name>A0A975CXK3_9SPHN</name>
<dbReference type="AlphaFoldDB" id="A0A975CXK3"/>
<protein>
    <submittedName>
        <fullName evidence="1">Uncharacterized protein</fullName>
    </submittedName>
</protein>
<gene>
    <name evidence="1" type="ORF">HRJ34_14780</name>
</gene>
<reference evidence="1" key="2">
    <citation type="submission" date="2021-04" db="EMBL/GenBank/DDBJ databases">
        <title>Isolation and genomic analysis of the ibuprofen-degrading bacterium Sphingomonas strain MPO218.</title>
        <authorList>
            <person name="Aulestia M."/>
            <person name="Flores A."/>
            <person name="Mangas E.L."/>
            <person name="Perez-Pulido A.J."/>
            <person name="Santero E."/>
            <person name="Camacho E.M."/>
        </authorList>
    </citation>
    <scope>NUCLEOTIDE SEQUENCE</scope>
    <source>
        <strain evidence="1">MPO218</strain>
    </source>
</reference>